<dbReference type="InterPro" id="IPR012337">
    <property type="entry name" value="RNaseH-like_sf"/>
</dbReference>
<comment type="caution">
    <text evidence="1">The sequence shown here is derived from an EMBL/GenBank/DDBJ whole genome shotgun (WGS) entry which is preliminary data.</text>
</comment>
<gene>
    <name evidence="1" type="ORF">DPMN_099364</name>
</gene>
<dbReference type="EMBL" id="JAIWYP010000003">
    <property type="protein sequence ID" value="KAH3856770.1"/>
    <property type="molecule type" value="Genomic_DNA"/>
</dbReference>
<dbReference type="PANTHER" id="PTHR46880">
    <property type="entry name" value="RAS-ASSOCIATING DOMAIN-CONTAINING PROTEIN"/>
    <property type="match status" value="1"/>
</dbReference>
<organism evidence="1 2">
    <name type="scientific">Dreissena polymorpha</name>
    <name type="common">Zebra mussel</name>
    <name type="synonym">Mytilus polymorpha</name>
    <dbReference type="NCBI Taxonomy" id="45954"/>
    <lineage>
        <taxon>Eukaryota</taxon>
        <taxon>Metazoa</taxon>
        <taxon>Spiralia</taxon>
        <taxon>Lophotrochozoa</taxon>
        <taxon>Mollusca</taxon>
        <taxon>Bivalvia</taxon>
        <taxon>Autobranchia</taxon>
        <taxon>Heteroconchia</taxon>
        <taxon>Euheterodonta</taxon>
        <taxon>Imparidentia</taxon>
        <taxon>Neoheterodontei</taxon>
        <taxon>Myida</taxon>
        <taxon>Dreissenoidea</taxon>
        <taxon>Dreissenidae</taxon>
        <taxon>Dreissena</taxon>
    </lineage>
</organism>
<reference evidence="1" key="1">
    <citation type="journal article" date="2019" name="bioRxiv">
        <title>The Genome of the Zebra Mussel, Dreissena polymorpha: A Resource for Invasive Species Research.</title>
        <authorList>
            <person name="McCartney M.A."/>
            <person name="Auch B."/>
            <person name="Kono T."/>
            <person name="Mallez S."/>
            <person name="Zhang Y."/>
            <person name="Obille A."/>
            <person name="Becker A."/>
            <person name="Abrahante J.E."/>
            <person name="Garbe J."/>
            <person name="Badalamenti J.P."/>
            <person name="Herman A."/>
            <person name="Mangelson H."/>
            <person name="Liachko I."/>
            <person name="Sullivan S."/>
            <person name="Sone E.D."/>
            <person name="Koren S."/>
            <person name="Silverstein K.A.T."/>
            <person name="Beckman K.B."/>
            <person name="Gohl D.M."/>
        </authorList>
    </citation>
    <scope>NUCLEOTIDE SEQUENCE</scope>
    <source>
        <strain evidence="1">Duluth1</strain>
        <tissue evidence="1">Whole animal</tissue>
    </source>
</reference>
<reference evidence="1" key="2">
    <citation type="submission" date="2020-11" db="EMBL/GenBank/DDBJ databases">
        <authorList>
            <person name="McCartney M.A."/>
            <person name="Auch B."/>
            <person name="Kono T."/>
            <person name="Mallez S."/>
            <person name="Becker A."/>
            <person name="Gohl D.M."/>
            <person name="Silverstein K.A.T."/>
            <person name="Koren S."/>
            <person name="Bechman K.B."/>
            <person name="Herman A."/>
            <person name="Abrahante J.E."/>
            <person name="Garbe J."/>
        </authorList>
    </citation>
    <scope>NUCLEOTIDE SEQUENCE</scope>
    <source>
        <strain evidence="1">Duluth1</strain>
        <tissue evidence="1">Whole animal</tissue>
    </source>
</reference>
<keyword evidence="2" id="KW-1185">Reference proteome</keyword>
<dbReference type="AlphaFoldDB" id="A0A9D4R843"/>
<dbReference type="PANTHER" id="PTHR46880:SF5">
    <property type="entry name" value="DUF4371 DOMAIN-CONTAINING PROTEIN"/>
    <property type="match status" value="1"/>
</dbReference>
<sequence>MSLCLTKREADAVMSEIIVNKRLISDLKMLEHAPCMVHVHCVEHCLTLACSDAAKDVPYLHVTHYKNTLKNLYVHVNGSDVRQFKLEALQEIMNEPTLRLKDPISIRWLSMEGAVKTIQQCYGSIVAYLQSNEGRYTVGDDIAEGLLKEVTHFKFSVFTAILSDILSVIQLQSDLLD</sequence>
<evidence type="ECO:0000313" key="1">
    <source>
        <dbReference type="EMBL" id="KAH3856770.1"/>
    </source>
</evidence>
<evidence type="ECO:0000313" key="2">
    <source>
        <dbReference type="Proteomes" id="UP000828390"/>
    </source>
</evidence>
<dbReference type="Proteomes" id="UP000828390">
    <property type="component" value="Unassembled WGS sequence"/>
</dbReference>
<name>A0A9D4R843_DREPO</name>
<dbReference type="SUPFAM" id="SSF53098">
    <property type="entry name" value="Ribonuclease H-like"/>
    <property type="match status" value="1"/>
</dbReference>
<proteinExistence type="predicted"/>
<accession>A0A9D4R843</accession>
<protein>
    <submittedName>
        <fullName evidence="1">Uncharacterized protein</fullName>
    </submittedName>
</protein>